<evidence type="ECO:0000256" key="6">
    <source>
        <dbReference type="ARBA" id="ARBA00022833"/>
    </source>
</evidence>
<dbReference type="RefSeq" id="WP_003781234.1">
    <property type="nucleotide sequence ID" value="NZ_GL870929.1"/>
</dbReference>
<dbReference type="Pfam" id="PF16123">
    <property type="entry name" value="HAGH_C"/>
    <property type="match status" value="1"/>
</dbReference>
<feature type="binding site" evidence="7">
    <location>
        <position position="131"/>
    </location>
    <ligand>
        <name>Zn(2+)</name>
        <dbReference type="ChEBI" id="CHEBI:29105"/>
        <label>2</label>
    </ligand>
</feature>
<feature type="binding site" evidence="7">
    <location>
        <position position="110"/>
    </location>
    <ligand>
        <name>Zn(2+)</name>
        <dbReference type="ChEBI" id="CHEBI:29105"/>
        <label>1</label>
    </ligand>
</feature>
<evidence type="ECO:0000256" key="4">
    <source>
        <dbReference type="ARBA" id="ARBA00022723"/>
    </source>
</evidence>
<evidence type="ECO:0000313" key="9">
    <source>
        <dbReference type="EMBL" id="EGC18158.1"/>
    </source>
</evidence>
<dbReference type="CDD" id="cd07723">
    <property type="entry name" value="hydroxyacylglutathione_hydrolase_MBL-fold"/>
    <property type="match status" value="1"/>
</dbReference>
<comment type="similarity">
    <text evidence="3 7">Belongs to the metallo-beta-lactamase superfamily. Glyoxalase II family.</text>
</comment>
<comment type="pathway">
    <text evidence="2 7">Secondary metabolite metabolism; methylglyoxal degradation; (R)-lactate from methylglyoxal: step 2/2.</text>
</comment>
<keyword evidence="5 7" id="KW-0378">Hydrolase</keyword>
<dbReference type="SUPFAM" id="SSF56281">
    <property type="entry name" value="Metallo-hydrolase/oxidoreductase"/>
    <property type="match status" value="1"/>
</dbReference>
<accession>F0EWS7</accession>
<comment type="cofactor">
    <cofactor evidence="7">
        <name>Zn(2+)</name>
        <dbReference type="ChEBI" id="CHEBI:29105"/>
    </cofactor>
    <text evidence="7">Binds 2 Zn(2+) ions per subunit.</text>
</comment>
<feature type="binding site" evidence="7">
    <location>
        <position position="55"/>
    </location>
    <ligand>
        <name>Zn(2+)</name>
        <dbReference type="ChEBI" id="CHEBI:29105"/>
        <label>1</label>
    </ligand>
</feature>
<dbReference type="EMBL" id="AEWV01000006">
    <property type="protein sequence ID" value="EGC18158.1"/>
    <property type="molecule type" value="Genomic_DNA"/>
</dbReference>
<dbReference type="SMART" id="SM00849">
    <property type="entry name" value="Lactamase_B"/>
    <property type="match status" value="1"/>
</dbReference>
<organism evidence="9 10">
    <name type="scientific">Kingella denitrificans ATCC 33394</name>
    <dbReference type="NCBI Taxonomy" id="888741"/>
    <lineage>
        <taxon>Bacteria</taxon>
        <taxon>Pseudomonadati</taxon>
        <taxon>Pseudomonadota</taxon>
        <taxon>Betaproteobacteria</taxon>
        <taxon>Neisseriales</taxon>
        <taxon>Neisseriaceae</taxon>
        <taxon>Kingella</taxon>
    </lineage>
</organism>
<dbReference type="GO" id="GO:0004416">
    <property type="term" value="F:hydroxyacylglutathione hydrolase activity"/>
    <property type="evidence" value="ECO:0007669"/>
    <property type="project" value="UniProtKB-UniRule"/>
</dbReference>
<dbReference type="AlphaFoldDB" id="F0EWS7"/>
<dbReference type="Pfam" id="PF00753">
    <property type="entry name" value="Lactamase_B"/>
    <property type="match status" value="1"/>
</dbReference>
<dbReference type="Gene3D" id="3.60.15.10">
    <property type="entry name" value="Ribonuclease Z/Hydroxyacylglutathione hydrolase-like"/>
    <property type="match status" value="1"/>
</dbReference>
<dbReference type="HOGENOM" id="CLU_030571_4_1_4"/>
<dbReference type="InterPro" id="IPR036866">
    <property type="entry name" value="RibonucZ/Hydroxyglut_hydro"/>
</dbReference>
<keyword evidence="4 7" id="KW-0479">Metal-binding</keyword>
<evidence type="ECO:0000313" key="10">
    <source>
        <dbReference type="Proteomes" id="UP000004088"/>
    </source>
</evidence>
<feature type="binding site" evidence="7">
    <location>
        <position position="57"/>
    </location>
    <ligand>
        <name>Zn(2+)</name>
        <dbReference type="ChEBI" id="CHEBI:29105"/>
        <label>1</label>
    </ligand>
</feature>
<protein>
    <recommendedName>
        <fullName evidence="7">Hydroxyacylglutathione hydrolase</fullName>
        <ecNumber evidence="7">3.1.2.6</ecNumber>
    </recommendedName>
    <alternativeName>
        <fullName evidence="7">Glyoxalase II</fullName>
        <shortName evidence="7">Glx II</shortName>
    </alternativeName>
</protein>
<keyword evidence="10" id="KW-1185">Reference proteome</keyword>
<dbReference type="InterPro" id="IPR032282">
    <property type="entry name" value="HAGH_C"/>
</dbReference>
<keyword evidence="6 7" id="KW-0862">Zinc</keyword>
<dbReference type="InterPro" id="IPR017782">
    <property type="entry name" value="Hydroxyacylglutathione_Hdrlase"/>
</dbReference>
<gene>
    <name evidence="7 9" type="primary">gloB</name>
    <name evidence="9" type="ORF">HMPREF9098_0307</name>
</gene>
<dbReference type="HAMAP" id="MF_01374">
    <property type="entry name" value="Glyoxalase_2"/>
    <property type="match status" value="1"/>
</dbReference>
<dbReference type="STRING" id="888741.HMPREF9098_0307"/>
<sequence length="254" mass="28510">MNTLDITAIPALSDNYVWLVRHGRHALLIDPGEAEPVLDYLRAHHLSPTQIWVTHQHGDHIGGIAELQRHYPDCRVFGADNIALANEIVQDGSPMDWQGFRAEAWHTAGHTAEHLCYLLHDGRRSHFFCGDTLFSAGCGRIFPHSRAEWLFQSFQRIQTLADDTLLYPAHEYTAANLHFAQYIEPDNPDIAAAAEKAACTPTLPVSLAHEKRINPFLRAHLPQVRQRAEALCGRALTSDEAVFVALRELKNTFA</sequence>
<evidence type="ECO:0000259" key="8">
    <source>
        <dbReference type="SMART" id="SM00849"/>
    </source>
</evidence>
<dbReference type="NCBIfam" id="TIGR03413">
    <property type="entry name" value="GSH_gloB"/>
    <property type="match status" value="1"/>
</dbReference>
<comment type="subunit">
    <text evidence="7">Monomer.</text>
</comment>
<dbReference type="PANTHER" id="PTHR43705:SF1">
    <property type="entry name" value="HYDROXYACYLGLUTATHIONE HYDROLASE GLOB"/>
    <property type="match status" value="1"/>
</dbReference>
<proteinExistence type="inferred from homology"/>
<dbReference type="UniPathway" id="UPA00619">
    <property type="reaction ID" value="UER00676"/>
</dbReference>
<dbReference type="Proteomes" id="UP000004088">
    <property type="component" value="Unassembled WGS sequence"/>
</dbReference>
<dbReference type="InterPro" id="IPR050110">
    <property type="entry name" value="Glyoxalase_II_hydrolase"/>
</dbReference>
<dbReference type="GO" id="GO:0046872">
    <property type="term" value="F:metal ion binding"/>
    <property type="evidence" value="ECO:0007669"/>
    <property type="project" value="UniProtKB-KW"/>
</dbReference>
<comment type="function">
    <text evidence="7">Thiolesterase that catalyzes the hydrolysis of S-D-lactoyl-glutathione to form glutathione and D-lactic acid.</text>
</comment>
<reference evidence="9 10" key="1">
    <citation type="submission" date="2011-01" db="EMBL/GenBank/DDBJ databases">
        <authorList>
            <person name="Muzny D."/>
            <person name="Qin X."/>
            <person name="Deng J."/>
            <person name="Jiang H."/>
            <person name="Liu Y."/>
            <person name="Qu J."/>
            <person name="Song X.-Z."/>
            <person name="Zhang L."/>
            <person name="Thornton R."/>
            <person name="Coyle M."/>
            <person name="Francisco L."/>
            <person name="Jackson L."/>
            <person name="Javaid M."/>
            <person name="Korchina V."/>
            <person name="Kovar C."/>
            <person name="Mata R."/>
            <person name="Mathew T."/>
            <person name="Ngo R."/>
            <person name="Nguyen L."/>
            <person name="Nguyen N."/>
            <person name="Okwuonu G."/>
            <person name="Ongeri F."/>
            <person name="Pham C."/>
            <person name="Simmons D."/>
            <person name="Wilczek-Boney K."/>
            <person name="Hale W."/>
            <person name="Jakkamsetti A."/>
            <person name="Pham P."/>
            <person name="Ruth R."/>
            <person name="San Lucas F."/>
            <person name="Warren J."/>
            <person name="Zhang J."/>
            <person name="Zhao Z."/>
            <person name="Zhou C."/>
            <person name="Zhu D."/>
            <person name="Lee S."/>
            <person name="Bess C."/>
            <person name="Blankenburg K."/>
            <person name="Forbes L."/>
            <person name="Fu Q."/>
            <person name="Gubbala S."/>
            <person name="Hirani K."/>
            <person name="Jayaseelan J.C."/>
            <person name="Lara F."/>
            <person name="Munidasa M."/>
            <person name="Palculict T."/>
            <person name="Patil S."/>
            <person name="Pu L.-L."/>
            <person name="Saada N."/>
            <person name="Tang L."/>
            <person name="Weissenberger G."/>
            <person name="Zhu Y."/>
            <person name="Hemphill L."/>
            <person name="Shang Y."/>
            <person name="Youmans B."/>
            <person name="Ayvaz T."/>
            <person name="Ross M."/>
            <person name="Santibanez J."/>
            <person name="Aqrawi P."/>
            <person name="Gross S."/>
            <person name="Joshi V."/>
            <person name="Fowler G."/>
            <person name="Nazareth L."/>
            <person name="Reid J."/>
            <person name="Worley K."/>
            <person name="Petrosino J."/>
            <person name="Highlander S."/>
            <person name="Gibbs R."/>
        </authorList>
    </citation>
    <scope>NUCLEOTIDE SEQUENCE [LARGE SCALE GENOMIC DNA]</scope>
    <source>
        <strain evidence="9 10">ATCC 33394</strain>
    </source>
</reference>
<dbReference type="EC" id="3.1.2.6" evidence="7"/>
<evidence type="ECO:0000256" key="2">
    <source>
        <dbReference type="ARBA" id="ARBA00004963"/>
    </source>
</evidence>
<feature type="binding site" evidence="7">
    <location>
        <position position="59"/>
    </location>
    <ligand>
        <name>Zn(2+)</name>
        <dbReference type="ChEBI" id="CHEBI:29105"/>
        <label>2</label>
    </ligand>
</feature>
<evidence type="ECO:0000256" key="7">
    <source>
        <dbReference type="HAMAP-Rule" id="MF_01374"/>
    </source>
</evidence>
<evidence type="ECO:0000256" key="1">
    <source>
        <dbReference type="ARBA" id="ARBA00001623"/>
    </source>
</evidence>
<feature type="binding site" evidence="7">
    <location>
        <position position="131"/>
    </location>
    <ligand>
        <name>Zn(2+)</name>
        <dbReference type="ChEBI" id="CHEBI:29105"/>
        <label>1</label>
    </ligand>
</feature>
<dbReference type="InterPro" id="IPR001279">
    <property type="entry name" value="Metallo-B-lactamas"/>
</dbReference>
<evidence type="ECO:0000256" key="3">
    <source>
        <dbReference type="ARBA" id="ARBA00006759"/>
    </source>
</evidence>
<comment type="catalytic activity">
    <reaction evidence="1 7">
        <text>an S-(2-hydroxyacyl)glutathione + H2O = a 2-hydroxy carboxylate + glutathione + H(+)</text>
        <dbReference type="Rhea" id="RHEA:21864"/>
        <dbReference type="ChEBI" id="CHEBI:15377"/>
        <dbReference type="ChEBI" id="CHEBI:15378"/>
        <dbReference type="ChEBI" id="CHEBI:57925"/>
        <dbReference type="ChEBI" id="CHEBI:58896"/>
        <dbReference type="ChEBI" id="CHEBI:71261"/>
        <dbReference type="EC" id="3.1.2.6"/>
    </reaction>
</comment>
<name>F0EWS7_9NEIS</name>
<dbReference type="PANTHER" id="PTHR43705">
    <property type="entry name" value="HYDROXYACYLGLUTATHIONE HYDROLASE"/>
    <property type="match status" value="1"/>
</dbReference>
<feature type="domain" description="Metallo-beta-lactamase" evidence="8">
    <location>
        <begin position="14"/>
        <end position="170"/>
    </location>
</feature>
<dbReference type="GO" id="GO:0019243">
    <property type="term" value="P:methylglyoxal catabolic process to D-lactate via S-lactoyl-glutathione"/>
    <property type="evidence" value="ECO:0007669"/>
    <property type="project" value="UniProtKB-UniRule"/>
</dbReference>
<feature type="binding site" evidence="7">
    <location>
        <position position="60"/>
    </location>
    <ligand>
        <name>Zn(2+)</name>
        <dbReference type="ChEBI" id="CHEBI:29105"/>
        <label>2</label>
    </ligand>
</feature>
<dbReference type="InterPro" id="IPR035680">
    <property type="entry name" value="Clx_II_MBL"/>
</dbReference>
<evidence type="ECO:0000256" key="5">
    <source>
        <dbReference type="ARBA" id="ARBA00022801"/>
    </source>
</evidence>
<comment type="caution">
    <text evidence="9">The sequence shown here is derived from an EMBL/GenBank/DDBJ whole genome shotgun (WGS) entry which is preliminary data.</text>
</comment>
<feature type="binding site" evidence="7">
    <location>
        <position position="170"/>
    </location>
    <ligand>
        <name>Zn(2+)</name>
        <dbReference type="ChEBI" id="CHEBI:29105"/>
        <label>2</label>
    </ligand>
</feature>